<dbReference type="Proteomes" id="UP000053676">
    <property type="component" value="Unassembled WGS sequence"/>
</dbReference>
<evidence type="ECO:0000313" key="3">
    <source>
        <dbReference type="Proteomes" id="UP000053676"/>
    </source>
</evidence>
<accession>W2TD21</accession>
<evidence type="ECO:0000313" key="2">
    <source>
        <dbReference type="EMBL" id="ETN79494.1"/>
    </source>
</evidence>
<reference evidence="3" key="1">
    <citation type="journal article" date="2014" name="Nat. Genet.">
        <title>Genome of the human hookworm Necator americanus.</title>
        <authorList>
            <person name="Tang Y.T."/>
            <person name="Gao X."/>
            <person name="Rosa B.A."/>
            <person name="Abubucker S."/>
            <person name="Hallsworth-Pepin K."/>
            <person name="Martin J."/>
            <person name="Tyagi R."/>
            <person name="Heizer E."/>
            <person name="Zhang X."/>
            <person name="Bhonagiri-Palsikar V."/>
            <person name="Minx P."/>
            <person name="Warren W.C."/>
            <person name="Wang Q."/>
            <person name="Zhan B."/>
            <person name="Hotez P.J."/>
            <person name="Sternberg P.W."/>
            <person name="Dougall A."/>
            <person name="Gaze S.T."/>
            <person name="Mulvenna J."/>
            <person name="Sotillo J."/>
            <person name="Ranganathan S."/>
            <person name="Rabelo E.M."/>
            <person name="Wilson R.K."/>
            <person name="Felgner P.L."/>
            <person name="Bethony J."/>
            <person name="Hawdon J.M."/>
            <person name="Gasser R.B."/>
            <person name="Loukas A."/>
            <person name="Mitreva M."/>
        </authorList>
    </citation>
    <scope>NUCLEOTIDE SEQUENCE [LARGE SCALE GENOMIC DNA]</scope>
</reference>
<name>W2TD21_NECAM</name>
<organism evidence="2 3">
    <name type="scientific">Necator americanus</name>
    <name type="common">Human hookworm</name>
    <dbReference type="NCBI Taxonomy" id="51031"/>
    <lineage>
        <taxon>Eukaryota</taxon>
        <taxon>Metazoa</taxon>
        <taxon>Ecdysozoa</taxon>
        <taxon>Nematoda</taxon>
        <taxon>Chromadorea</taxon>
        <taxon>Rhabditida</taxon>
        <taxon>Rhabditina</taxon>
        <taxon>Rhabditomorpha</taxon>
        <taxon>Strongyloidea</taxon>
        <taxon>Ancylostomatidae</taxon>
        <taxon>Bunostominae</taxon>
        <taxon>Necator</taxon>
    </lineage>
</organism>
<keyword evidence="3" id="KW-1185">Reference proteome</keyword>
<dbReference type="KEGG" id="nai:NECAME_02613"/>
<gene>
    <name evidence="2" type="ORF">NECAME_02613</name>
</gene>
<feature type="region of interest" description="Disordered" evidence="1">
    <location>
        <begin position="94"/>
        <end position="117"/>
    </location>
</feature>
<evidence type="ECO:0000256" key="1">
    <source>
        <dbReference type="SAM" id="MobiDB-lite"/>
    </source>
</evidence>
<dbReference type="AlphaFoldDB" id="W2TD21"/>
<sequence length="172" mass="19264">MPPCFLLTFPAEAVMDASLRIRANKFSATTMFQIWSARHLTESNRVPKDAMLYNAIASARRRGFVGPRRASLLAAEAFRRVKIPAKPVRLAKRRDPVAAAQAPMGDKVDYEDQDADENSKPLQVAALFSSRRYSSKHSVRSVSSEDVRYTNIKTLFKDFCNRTSSHGVPFLG</sequence>
<dbReference type="OrthoDB" id="10573648at2759"/>
<proteinExistence type="predicted"/>
<protein>
    <submittedName>
        <fullName evidence="2">Uncharacterized protein</fullName>
    </submittedName>
</protein>
<dbReference type="EMBL" id="KI659468">
    <property type="protein sequence ID" value="ETN79494.1"/>
    <property type="molecule type" value="Genomic_DNA"/>
</dbReference>